<protein>
    <recommendedName>
        <fullName evidence="1">SnoaL-like domain-containing protein</fullName>
    </recommendedName>
</protein>
<dbReference type="Gene3D" id="3.10.450.50">
    <property type="match status" value="1"/>
</dbReference>
<feature type="domain" description="SnoaL-like" evidence="1">
    <location>
        <begin position="15"/>
        <end position="166"/>
    </location>
</feature>
<dbReference type="EMBL" id="CAQI01000055">
    <property type="protein sequence ID" value="CCQ48159.1"/>
    <property type="molecule type" value="Genomic_DNA"/>
</dbReference>
<dbReference type="InterPro" id="IPR037401">
    <property type="entry name" value="SnoaL-like"/>
</dbReference>
<evidence type="ECO:0000313" key="2">
    <source>
        <dbReference type="EMBL" id="CCQ48159.1"/>
    </source>
</evidence>
<dbReference type="OrthoDB" id="4941530at2"/>
<dbReference type="AlphaFoldDB" id="A0A024H8Q5"/>
<name>A0A024H8Q5_9MICC</name>
<proteinExistence type="predicted"/>
<organism evidence="2 3">
    <name type="scientific">Pseudarthrobacter siccitolerans</name>
    <dbReference type="NCBI Taxonomy" id="861266"/>
    <lineage>
        <taxon>Bacteria</taxon>
        <taxon>Bacillati</taxon>
        <taxon>Actinomycetota</taxon>
        <taxon>Actinomycetes</taxon>
        <taxon>Micrococcales</taxon>
        <taxon>Micrococcaceae</taxon>
        <taxon>Pseudarthrobacter</taxon>
    </lineage>
</organism>
<dbReference type="RefSeq" id="WP_050056978.1">
    <property type="nucleotide sequence ID" value="NZ_CAQI01000055.1"/>
</dbReference>
<dbReference type="Proteomes" id="UP000035722">
    <property type="component" value="Unassembled WGS sequence"/>
</dbReference>
<dbReference type="InterPro" id="IPR032710">
    <property type="entry name" value="NTF2-like_dom_sf"/>
</dbReference>
<sequence>MTASTQLTMSITDQLFAIEQIKQVKSKYAYSADRHNWEDFASVFAPDAVFDESDFPTPLQPFSKEPVSSEILEYFKESGSRVEWPLVGRDAIYTEHVGVAADHVMVHHNFDPYIVLTSDTTATARFRFESQHWFPAGRPVKYMHNVGAYHETYVRLEDGNWYIQTFRLERQRVEAV</sequence>
<evidence type="ECO:0000259" key="1">
    <source>
        <dbReference type="Pfam" id="PF13577"/>
    </source>
</evidence>
<gene>
    <name evidence="2" type="ORF">ARTSIC4J27_4158</name>
</gene>
<accession>A0A024H8Q5</accession>
<dbReference type="SUPFAM" id="SSF54427">
    <property type="entry name" value="NTF2-like"/>
    <property type="match status" value="1"/>
</dbReference>
<comment type="caution">
    <text evidence="2">The sequence shown here is derived from an EMBL/GenBank/DDBJ whole genome shotgun (WGS) entry which is preliminary data.</text>
</comment>
<keyword evidence="3" id="KW-1185">Reference proteome</keyword>
<reference evidence="3" key="1">
    <citation type="journal article" date="2014" name="Genome Announc.">
        <title>Genome Sequence of Arthrobacter siccitolerans 4J27, a Xeroprotectant-Producing Desiccation-Tolerant Microorganism.</title>
        <authorList>
            <person name="Manzanera M."/>
            <person name="Santa-Cruz-Calvo L."/>
            <person name="Vilchez J.I."/>
            <person name="Garcia-Fontana C."/>
            <person name="Silva-Castro G.A."/>
            <person name="Calvo C."/>
            <person name="Gonzalez-Lopez J."/>
        </authorList>
    </citation>
    <scope>NUCLEOTIDE SEQUENCE [LARGE SCALE GENOMIC DNA]</scope>
    <source>
        <strain evidence="3">4J27</strain>
    </source>
</reference>
<dbReference type="Pfam" id="PF13577">
    <property type="entry name" value="SnoaL_4"/>
    <property type="match status" value="1"/>
</dbReference>
<dbReference type="STRING" id="861266.ARTSIC4J27_4158"/>
<evidence type="ECO:0000313" key="3">
    <source>
        <dbReference type="Proteomes" id="UP000035722"/>
    </source>
</evidence>